<dbReference type="NCBIfam" id="TIGR03843">
    <property type="entry name" value="SCO1664 family protein"/>
    <property type="match status" value="1"/>
</dbReference>
<dbReference type="EMBL" id="BAAAYN010000056">
    <property type="protein sequence ID" value="GAA3396422.1"/>
    <property type="molecule type" value="Genomic_DNA"/>
</dbReference>
<gene>
    <name evidence="1" type="ORF">GCM10020369_73050</name>
</gene>
<reference evidence="2" key="1">
    <citation type="journal article" date="2019" name="Int. J. Syst. Evol. Microbiol.">
        <title>The Global Catalogue of Microorganisms (GCM) 10K type strain sequencing project: providing services to taxonomists for standard genome sequencing and annotation.</title>
        <authorList>
            <consortium name="The Broad Institute Genomics Platform"/>
            <consortium name="The Broad Institute Genome Sequencing Center for Infectious Disease"/>
            <person name="Wu L."/>
            <person name="Ma J."/>
        </authorList>
    </citation>
    <scope>NUCLEOTIDE SEQUENCE [LARGE SCALE GENOMIC DNA]</scope>
    <source>
        <strain evidence="2">JCM 9458</strain>
    </source>
</reference>
<comment type="caution">
    <text evidence="1">The sequence shown here is derived from an EMBL/GenBank/DDBJ whole genome shotgun (WGS) entry which is preliminary data.</text>
</comment>
<protein>
    <submittedName>
        <fullName evidence="1">SCO1664 family protein</fullName>
    </submittedName>
</protein>
<organism evidence="1 2">
    <name type="scientific">Cryptosporangium minutisporangium</name>
    <dbReference type="NCBI Taxonomy" id="113569"/>
    <lineage>
        <taxon>Bacteria</taxon>
        <taxon>Bacillati</taxon>
        <taxon>Actinomycetota</taxon>
        <taxon>Actinomycetes</taxon>
        <taxon>Cryptosporangiales</taxon>
        <taxon>Cryptosporangiaceae</taxon>
        <taxon>Cryptosporangium</taxon>
    </lineage>
</organism>
<sequence>MPAVRAAAGVRRARLPPSERIPALSAAEQPPELDPADALTLLATGELQIEGRLVDASNATLLAAVSANGITAACVYKPVRGERPLWDFPDGTLAGREVSTYLLDQTLGWDLVPPTLLRDGPFGPGMCQLWIESESVDELVDLMPRERVPKGWFPVFGGVDGGGRDVVVAHADDTRLRRLAVLDSVANNADRKGGHLLLTAKGHLYGVDHGLCFHEEPKLRTLLWGWGGEPLEAEEIEALTRLRAELESGPLREALEDHLTDAEVRATVARVDRMLRTGRFPRPAGSRHTVPWPPF</sequence>
<name>A0ABP6TA35_9ACTN</name>
<dbReference type="InterPro" id="IPR022292">
    <property type="entry name" value="CHP03843"/>
</dbReference>
<keyword evidence="2" id="KW-1185">Reference proteome</keyword>
<proteinExistence type="predicted"/>
<evidence type="ECO:0000313" key="2">
    <source>
        <dbReference type="Proteomes" id="UP001501676"/>
    </source>
</evidence>
<evidence type="ECO:0000313" key="1">
    <source>
        <dbReference type="EMBL" id="GAA3396422.1"/>
    </source>
</evidence>
<dbReference type="Proteomes" id="UP001501676">
    <property type="component" value="Unassembled WGS sequence"/>
</dbReference>
<accession>A0ABP6TA35</accession>